<evidence type="ECO:0000313" key="2">
    <source>
        <dbReference type="EMBL" id="MBK6006648.1"/>
    </source>
</evidence>
<evidence type="ECO:0000256" key="1">
    <source>
        <dbReference type="SAM" id="Phobius"/>
    </source>
</evidence>
<feature type="transmembrane region" description="Helical" evidence="1">
    <location>
        <begin position="114"/>
        <end position="132"/>
    </location>
</feature>
<evidence type="ECO:0000313" key="3">
    <source>
        <dbReference type="Proteomes" id="UP000630528"/>
    </source>
</evidence>
<keyword evidence="1" id="KW-0812">Transmembrane</keyword>
<dbReference type="AlphaFoldDB" id="A0A934WMM1"/>
<organism evidence="2 3">
    <name type="scientific">Ramlibacter ginsenosidimutans</name>
    <dbReference type="NCBI Taxonomy" id="502333"/>
    <lineage>
        <taxon>Bacteria</taxon>
        <taxon>Pseudomonadati</taxon>
        <taxon>Pseudomonadota</taxon>
        <taxon>Betaproteobacteria</taxon>
        <taxon>Burkholderiales</taxon>
        <taxon>Comamonadaceae</taxon>
        <taxon>Ramlibacter</taxon>
    </lineage>
</organism>
<sequence>MLRRVYLAASLLVLPLAVLLFAQWPLRELVQAGSRQANDAAQVLFALAMAFGVGFAGRTGTHLVAGPPLRSRRVAAVATLACVLPWSLFMLWTLSAPVWESLRTLEKFPDTLNPGYFLIKAAAWILVLLALLQSLAAAWRVEAPDA</sequence>
<protein>
    <submittedName>
        <fullName evidence="2">C4-dicarboxylate ABC transporter substrate-binding protein</fullName>
    </submittedName>
</protein>
<feature type="transmembrane region" description="Helical" evidence="1">
    <location>
        <begin position="73"/>
        <end position="94"/>
    </location>
</feature>
<dbReference type="EMBL" id="JAEPWM010000003">
    <property type="protein sequence ID" value="MBK6006648.1"/>
    <property type="molecule type" value="Genomic_DNA"/>
</dbReference>
<comment type="caution">
    <text evidence="2">The sequence shown here is derived from an EMBL/GenBank/DDBJ whole genome shotgun (WGS) entry which is preliminary data.</text>
</comment>
<keyword evidence="3" id="KW-1185">Reference proteome</keyword>
<keyword evidence="1" id="KW-1133">Transmembrane helix</keyword>
<keyword evidence="1" id="KW-0472">Membrane</keyword>
<reference evidence="2" key="2">
    <citation type="submission" date="2021-01" db="EMBL/GenBank/DDBJ databases">
        <authorList>
            <person name="Kang M."/>
        </authorList>
    </citation>
    <scope>NUCLEOTIDE SEQUENCE</scope>
    <source>
        <strain evidence="2">KACC 17527</strain>
    </source>
</reference>
<dbReference type="Proteomes" id="UP000630528">
    <property type="component" value="Unassembled WGS sequence"/>
</dbReference>
<gene>
    <name evidence="2" type="ORF">JJB11_11140</name>
</gene>
<dbReference type="RefSeq" id="WP_201170496.1">
    <property type="nucleotide sequence ID" value="NZ_JAEPWM010000003.1"/>
</dbReference>
<reference evidence="2" key="1">
    <citation type="journal article" date="2012" name="J. Microbiol. Biotechnol.">
        <title>Ramlibacter ginsenosidimutans sp. nov., with ginsenoside-converting activity.</title>
        <authorList>
            <person name="Wang L."/>
            <person name="An D.S."/>
            <person name="Kim S.G."/>
            <person name="Jin F.X."/>
            <person name="Kim S.C."/>
            <person name="Lee S.T."/>
            <person name="Im W.T."/>
        </authorList>
    </citation>
    <scope>NUCLEOTIDE SEQUENCE</scope>
    <source>
        <strain evidence="2">KACC 17527</strain>
    </source>
</reference>
<proteinExistence type="predicted"/>
<name>A0A934WMM1_9BURK</name>
<accession>A0A934WMM1</accession>
<feature type="transmembrane region" description="Helical" evidence="1">
    <location>
        <begin position="42"/>
        <end position="61"/>
    </location>
</feature>